<gene>
    <name evidence="1" type="ordered locus">GBAA_pXO2_0043</name>
</gene>
<evidence type="ECO:0000313" key="2">
    <source>
        <dbReference type="Proteomes" id="UP000000594"/>
    </source>
</evidence>
<accession>Q6F044</accession>
<keyword evidence="2" id="KW-1185">Reference proteome</keyword>
<keyword evidence="1" id="KW-0614">Plasmid</keyword>
<dbReference type="EMBL" id="AE017335">
    <property type="protein sequence ID" value="AAT28973.2"/>
    <property type="molecule type" value="Genomic_DNA"/>
</dbReference>
<organism evidence="1 2">
    <name type="scientific">Bacillus anthracis</name>
    <name type="common">anthrax bacterium</name>
    <dbReference type="NCBI Taxonomy" id="1392"/>
    <lineage>
        <taxon>Bacteria</taxon>
        <taxon>Bacillati</taxon>
        <taxon>Bacillota</taxon>
        <taxon>Bacilli</taxon>
        <taxon>Bacillales</taxon>
        <taxon>Bacillaceae</taxon>
        <taxon>Bacillus</taxon>
        <taxon>Bacillus cereus group</taxon>
    </lineage>
</organism>
<sequence>MISLEPYLYESLEQIALELITEGLDYIYTEDLPVQHFIEFKLTSSYCKPL</sequence>
<protein>
    <submittedName>
        <fullName evidence="1">Uncharacterized protein</fullName>
    </submittedName>
</protein>
<reference evidence="1 2" key="1">
    <citation type="journal article" date="2009" name="J. Bacteriol.">
        <title>The complete genome sequence of Bacillus anthracis Ames 'Ancestor'.</title>
        <authorList>
            <person name="Ravel J."/>
            <person name="Jiang L."/>
            <person name="Stanley S.T."/>
            <person name="Wilson M.R."/>
            <person name="Decker R.S."/>
            <person name="Read T.D."/>
            <person name="Worsham P."/>
            <person name="Keim P.S."/>
            <person name="Salzberg S.L."/>
            <person name="Fraser-Liggett C.M."/>
            <person name="Rasko D.A."/>
        </authorList>
    </citation>
    <scope>NUCLEOTIDE SEQUENCE [LARGE SCALE GENOMIC DNA]</scope>
    <source>
        <strain evidence="2">Ames ancestor</strain>
        <plasmid evidence="2">pXO2</plasmid>
    </source>
</reference>
<name>Q6F044_BACAN</name>
<geneLocation type="plasmid" evidence="1 2">
    <name>pXO2</name>
</geneLocation>
<dbReference type="HOGENOM" id="CLU_3114157_0_0_9"/>
<dbReference type="KEGG" id="bar:GBAA_pXO2_0043"/>
<proteinExistence type="predicted"/>
<dbReference type="Proteomes" id="UP000000594">
    <property type="component" value="Plasmid pXO2"/>
</dbReference>
<evidence type="ECO:0000313" key="1">
    <source>
        <dbReference type="EMBL" id="AAT28973.2"/>
    </source>
</evidence>
<dbReference type="AlphaFoldDB" id="Q6F044"/>